<dbReference type="Pfam" id="PF20419">
    <property type="entry name" value="DUF6701"/>
    <property type="match status" value="1"/>
</dbReference>
<accession>A0A9X1Z9K2</accession>
<evidence type="ECO:0000313" key="3">
    <source>
        <dbReference type="EMBL" id="MCL1106649.1"/>
    </source>
</evidence>
<feature type="domain" description="DUF6701" evidence="2">
    <location>
        <begin position="944"/>
        <end position="1525"/>
    </location>
</feature>
<dbReference type="Gene3D" id="2.60.120.200">
    <property type="match status" value="1"/>
</dbReference>
<reference evidence="3" key="1">
    <citation type="submission" date="2022-01" db="EMBL/GenBank/DDBJ databases">
        <title>Whole genome-based taxonomy of the Shewanellaceae.</title>
        <authorList>
            <person name="Martin-Rodriguez A.J."/>
        </authorList>
    </citation>
    <scope>NUCLEOTIDE SEQUENCE</scope>
    <source>
        <strain evidence="3">DSM 23803</strain>
    </source>
</reference>
<protein>
    <submittedName>
        <fullName evidence="3">MSHA biogenesis protein MshQ</fullName>
    </submittedName>
</protein>
<dbReference type="SUPFAM" id="SSF49899">
    <property type="entry name" value="Concanavalin A-like lectins/glucanases"/>
    <property type="match status" value="1"/>
</dbReference>
<dbReference type="Proteomes" id="UP001139408">
    <property type="component" value="Unassembled WGS sequence"/>
</dbReference>
<evidence type="ECO:0000256" key="1">
    <source>
        <dbReference type="SAM" id="SignalP"/>
    </source>
</evidence>
<name>A0A9X1Z9K2_9GAMM</name>
<dbReference type="InterPro" id="IPR013320">
    <property type="entry name" value="ConA-like_dom_sf"/>
</dbReference>
<evidence type="ECO:0000259" key="2">
    <source>
        <dbReference type="Pfam" id="PF20419"/>
    </source>
</evidence>
<keyword evidence="1" id="KW-0732">Signal</keyword>
<proteinExistence type="predicted"/>
<comment type="caution">
    <text evidence="3">The sequence shown here is derived from an EMBL/GenBank/DDBJ whole genome shotgun (WGS) entry which is preliminary data.</text>
</comment>
<sequence length="1527" mass="163240">MGIKRLQKALFALSVLLFASNTFAFGVIDESVTWANVAQGHHQYGSPDPLACTGITDPQLTLYNSAKINGVVGGVLSFCSLNSSSIPSDSCNDSLGVNGTCTVTGIDLIGLDLTGDNAFKASSGVGGSIGYCNTNDNFTLGEDGNSQFNSVSLYSACTLTMSTSLSEYRFTSIEIGSGATLVLNEGDYFIESLTLNSNSNVVLNGDVRIFVKNDINLNSTTVNATALFDLKIIGYNNINLTGTSDVTANVYSNERLKLNASSAIKGRVSSRYLEMNTTSSVTDTTPTETEFHIQYGKASNGSITFDSAFPDDVTPLIFLMPTIEDDNSDGPASVFLDSVSNQGFTWSKKEPASPSNRYVKSIEMPEIHWIAVTAGSYDLPNDIKLIAGSVDYDQALFGSNSPYTSVDLPSTQNVVLNQIQTQNNHCWFTSTSQSSGSMLQLALDASEVYDRNNKQCLPGDLNNNQIANETIGYLSLTSASGTMVLNGVETNYHFGQAQTFTASGTKDIEYQCGITTTLEGFTDPPTLVAGKNSRLGTDGGWLRRCKLTNDTVSMVVDEDTYKDRDRKHRWENYSFVAFESIEPVFQCFTDNFDRTDLGDDWIVSNSRGGFTPSIVSNRLQVTQAQKNQATSSTYQRLFPAADNFVTIEFDHYAYGGSRADGIAFVLSDSTITPQAGAYGGPLGYGARSNQNGFAGGWLGFGIDEYGNFSTEGGPNGPGRRQQSVAIRGSGSGTTGYPYLHGSCNDGTTNTSSCLSPTVDNNNNNNSPAHRYRITVDSQIASQSLVKVERDTGDGFVEIISEFDATSFTNQAALPESFLLSLTGSTGGSTNIHEIDNVEICALKSNPIGVQIDHFEYSYSGQGITCAPKTLSIKACANAECTETVNSSVTATLTPASVTNGGWVGDNVVTFSGGEKADLQLRHNIVGTVTLGVSGSTPSTKAFSETLCRINGSSATAANCDLAFADSGFIFDVPDKLANKTTGNISISAVKTSDESLQCVPTFADTSKDVSFWSTYLDPTMPINGQSVTVNDITVGKQSSTGTTIALDFDSTGTANIDVNYPDAGNIQLDVQYTGTGDEAGLVMLGSDSFVSFPVGLCITPKDSVAECSAGNSSCDVYKKAGETFDLIIQGKAWQSDADTDYCDNINTPNYAHDDIVLGHQLVAPSGGVLGDVGNTKYNHVAQTTNSNTVTQSVTEVGVFKFTANPPSTYLGSSFYDIPLAESVNIGRFVPDSFAVTSSSVLASCGVFTYMDQPFDLTLTLTAYNIAANITQNYQGAFAKATASLVGENLNDGVDLSNRLSTLPIDASSWSLGEASVGITYQANLSRTLAPGVDGPFGQLDIGVQVADNDADISFVNAPDMRADSSDICADNGTCNAKLISTQDFRHGRIVMDNTFGPETEILRMPTYAQYWNGAGWITNTSDSCSQVIDPLNGTEIYDPVLASNQTVIRSDGGSTVSAGQLTLLWQNTGSDAYRGQVTAPLQVDDWLKWYWNWDDTSPSVLYDPRASAFFGRYRGHDRIIYWREVGQ</sequence>
<dbReference type="RefSeq" id="WP_188926011.1">
    <property type="nucleotide sequence ID" value="NZ_BMQI01000036.1"/>
</dbReference>
<gene>
    <name evidence="3" type="ORF">L2749_15520</name>
</gene>
<organism evidence="3 4">
    <name type="scientific">Shewanella algicola</name>
    <dbReference type="NCBI Taxonomy" id="640633"/>
    <lineage>
        <taxon>Bacteria</taxon>
        <taxon>Pseudomonadati</taxon>
        <taxon>Pseudomonadota</taxon>
        <taxon>Gammaproteobacteria</taxon>
        <taxon>Alteromonadales</taxon>
        <taxon>Shewanellaceae</taxon>
        <taxon>Shewanella</taxon>
    </lineage>
</organism>
<dbReference type="InterPro" id="IPR046524">
    <property type="entry name" value="DUF6701"/>
</dbReference>
<dbReference type="EMBL" id="JAKILJ010000038">
    <property type="protein sequence ID" value="MCL1106649.1"/>
    <property type="molecule type" value="Genomic_DNA"/>
</dbReference>
<feature type="chain" id="PRO_5040906523" evidence="1">
    <location>
        <begin position="25"/>
        <end position="1527"/>
    </location>
</feature>
<keyword evidence="4" id="KW-1185">Reference proteome</keyword>
<evidence type="ECO:0000313" key="4">
    <source>
        <dbReference type="Proteomes" id="UP001139408"/>
    </source>
</evidence>
<feature type="signal peptide" evidence="1">
    <location>
        <begin position="1"/>
        <end position="24"/>
    </location>
</feature>